<dbReference type="Gene3D" id="3.40.50.12780">
    <property type="entry name" value="N-terminal domain of ligase-like"/>
    <property type="match status" value="1"/>
</dbReference>
<evidence type="ECO:0000256" key="1">
    <source>
        <dbReference type="ARBA" id="ARBA00006432"/>
    </source>
</evidence>
<name>A0A517ZW78_9PLAN</name>
<dbReference type="CDD" id="cd04433">
    <property type="entry name" value="AFD_class_I"/>
    <property type="match status" value="1"/>
</dbReference>
<evidence type="ECO:0000256" key="2">
    <source>
        <dbReference type="ARBA" id="ARBA00022598"/>
    </source>
</evidence>
<comment type="similarity">
    <text evidence="1">Belongs to the ATP-dependent AMP-binding enzyme family.</text>
</comment>
<protein>
    <submittedName>
        <fullName evidence="4">Long-chain-fatty-acid--CoA ligase</fullName>
        <ecNumber evidence="4">6.2.1.3</ecNumber>
    </submittedName>
</protein>
<dbReference type="PROSITE" id="PS00455">
    <property type="entry name" value="AMP_BINDING"/>
    <property type="match status" value="1"/>
</dbReference>
<dbReference type="Pfam" id="PF00501">
    <property type="entry name" value="AMP-binding"/>
    <property type="match status" value="1"/>
</dbReference>
<evidence type="ECO:0000313" key="4">
    <source>
        <dbReference type="EMBL" id="QDU46763.1"/>
    </source>
</evidence>
<keyword evidence="5" id="KW-1185">Reference proteome</keyword>
<evidence type="ECO:0000313" key="5">
    <source>
        <dbReference type="Proteomes" id="UP000319383"/>
    </source>
</evidence>
<dbReference type="InterPro" id="IPR045851">
    <property type="entry name" value="AMP-bd_C_sf"/>
</dbReference>
<feature type="domain" description="AMP-dependent synthetase/ligase" evidence="3">
    <location>
        <begin position="33"/>
        <end position="416"/>
    </location>
</feature>
<dbReference type="AlphaFoldDB" id="A0A517ZW78"/>
<dbReference type="EC" id="6.2.1.3" evidence="4"/>
<evidence type="ECO:0000259" key="3">
    <source>
        <dbReference type="Pfam" id="PF00501"/>
    </source>
</evidence>
<keyword evidence="2 4" id="KW-0436">Ligase</keyword>
<organism evidence="4 5">
    <name type="scientific">Symmachiella dynata</name>
    <dbReference type="NCBI Taxonomy" id="2527995"/>
    <lineage>
        <taxon>Bacteria</taxon>
        <taxon>Pseudomonadati</taxon>
        <taxon>Planctomycetota</taxon>
        <taxon>Planctomycetia</taxon>
        <taxon>Planctomycetales</taxon>
        <taxon>Planctomycetaceae</taxon>
        <taxon>Symmachiella</taxon>
    </lineage>
</organism>
<proteinExistence type="inferred from homology"/>
<dbReference type="InterPro" id="IPR020845">
    <property type="entry name" value="AMP-binding_CS"/>
</dbReference>
<dbReference type="PANTHER" id="PTHR43201">
    <property type="entry name" value="ACYL-COA SYNTHETASE"/>
    <property type="match status" value="1"/>
</dbReference>
<dbReference type="GO" id="GO:0004467">
    <property type="term" value="F:long-chain fatty acid-CoA ligase activity"/>
    <property type="evidence" value="ECO:0007669"/>
    <property type="project" value="UniProtKB-EC"/>
</dbReference>
<dbReference type="InterPro" id="IPR042099">
    <property type="entry name" value="ANL_N_sf"/>
</dbReference>
<sequence>MTELTYREGVPQYTLEHYETDYADRHLLHGVIRKWAVETPEQIAIIDAETGNQYTYREFDEAITALALRLLNLGFGPGDFLATSLPLYVEHIFLEYACFQLGVIHAPLDLRLKEEEIVRSLEMIQAKGYVFPGDTGVVDLSHLGRIVQDQCPFVEHFIQMSPDGETIPGALAYETFAAQSIPADSDVHARYAEITAAVKPTDGAQVIYTTGSTGLPKPALLTHRNITCQNMCLGGGFNMSQAKRQLVNLPPSHVGCQAEQLMTSFFCGITAVILYVFDAEKTLRAIQEYQVDLFGQIPAMFNMQRLLPNYDSYDLSSVQAVMFGGQQVPTQFVEQVLAEFPSSATGLGLSEMAGFVTYTPVTRDVRQLTETLGWWMPVTPLTIRAPMNEDGTAGPELPDGEIGEICFSGPQVFREYVGNPEAYERTVTRDGVCYTGDLGAKSEHGLKFSGRSKLVIKPKGYQIHPAQIEEHFSRMKEHVATCGAVGADHAIFSEGVVLFIELKPDATLSRDTLEEHAREIASYMRPSHYVLMSPGSFPLNRVAKSDYVRLREMATAEVENLRAEGGWDCVKPEASHST</sequence>
<accession>A0A517ZW78</accession>
<gene>
    <name evidence="4" type="primary">lcfB_3</name>
    <name evidence="4" type="ORF">Mal52_52850</name>
</gene>
<dbReference type="GO" id="GO:0031956">
    <property type="term" value="F:medium-chain fatty acid-CoA ligase activity"/>
    <property type="evidence" value="ECO:0007669"/>
    <property type="project" value="TreeGrafter"/>
</dbReference>
<dbReference type="EMBL" id="CP036276">
    <property type="protein sequence ID" value="QDU46763.1"/>
    <property type="molecule type" value="Genomic_DNA"/>
</dbReference>
<dbReference type="Proteomes" id="UP000319383">
    <property type="component" value="Chromosome"/>
</dbReference>
<dbReference type="PANTHER" id="PTHR43201:SF5">
    <property type="entry name" value="MEDIUM-CHAIN ACYL-COA LIGASE ACSF2, MITOCHONDRIAL"/>
    <property type="match status" value="1"/>
</dbReference>
<dbReference type="InterPro" id="IPR000873">
    <property type="entry name" value="AMP-dep_synth/lig_dom"/>
</dbReference>
<dbReference type="SUPFAM" id="SSF56801">
    <property type="entry name" value="Acetyl-CoA synthetase-like"/>
    <property type="match status" value="1"/>
</dbReference>
<dbReference type="Gene3D" id="3.30.300.30">
    <property type="match status" value="1"/>
</dbReference>
<dbReference type="RefSeq" id="WP_145379259.1">
    <property type="nucleotide sequence ID" value="NZ_CP036276.1"/>
</dbReference>
<reference evidence="4 5" key="1">
    <citation type="submission" date="2019-02" db="EMBL/GenBank/DDBJ databases">
        <title>Deep-cultivation of Planctomycetes and their phenomic and genomic characterization uncovers novel biology.</title>
        <authorList>
            <person name="Wiegand S."/>
            <person name="Jogler M."/>
            <person name="Boedeker C."/>
            <person name="Pinto D."/>
            <person name="Vollmers J."/>
            <person name="Rivas-Marin E."/>
            <person name="Kohn T."/>
            <person name="Peeters S.H."/>
            <person name="Heuer A."/>
            <person name="Rast P."/>
            <person name="Oberbeckmann S."/>
            <person name="Bunk B."/>
            <person name="Jeske O."/>
            <person name="Meyerdierks A."/>
            <person name="Storesund J.E."/>
            <person name="Kallscheuer N."/>
            <person name="Luecker S."/>
            <person name="Lage O.M."/>
            <person name="Pohl T."/>
            <person name="Merkel B.J."/>
            <person name="Hornburger P."/>
            <person name="Mueller R.-W."/>
            <person name="Bruemmer F."/>
            <person name="Labrenz M."/>
            <person name="Spormann A.M."/>
            <person name="Op den Camp H."/>
            <person name="Overmann J."/>
            <person name="Amann R."/>
            <person name="Jetten M.S.M."/>
            <person name="Mascher T."/>
            <person name="Medema M.H."/>
            <person name="Devos D.P."/>
            <person name="Kaster A.-K."/>
            <person name="Ovreas L."/>
            <person name="Rohde M."/>
            <person name="Galperin M.Y."/>
            <person name="Jogler C."/>
        </authorList>
    </citation>
    <scope>NUCLEOTIDE SEQUENCE [LARGE SCALE GENOMIC DNA]</scope>
    <source>
        <strain evidence="4 5">Mal52</strain>
    </source>
</reference>
<dbReference type="KEGG" id="sdyn:Mal52_52850"/>